<proteinExistence type="predicted"/>
<feature type="transmembrane region" description="Helical" evidence="2">
    <location>
        <begin position="103"/>
        <end position="121"/>
    </location>
</feature>
<organism evidence="3 4">
    <name type="scientific">Micromonospora haikouensis</name>
    <dbReference type="NCBI Taxonomy" id="686309"/>
    <lineage>
        <taxon>Bacteria</taxon>
        <taxon>Bacillati</taxon>
        <taxon>Actinomycetota</taxon>
        <taxon>Actinomycetes</taxon>
        <taxon>Micromonosporales</taxon>
        <taxon>Micromonosporaceae</taxon>
        <taxon>Micromonospora</taxon>
    </lineage>
</organism>
<dbReference type="EMBL" id="FMCW01000014">
    <property type="protein sequence ID" value="SCE93550.1"/>
    <property type="molecule type" value="Genomic_DNA"/>
</dbReference>
<feature type="transmembrane region" description="Helical" evidence="2">
    <location>
        <begin position="293"/>
        <end position="318"/>
    </location>
</feature>
<name>A0A1C4WBJ2_9ACTN</name>
<gene>
    <name evidence="3" type="ORF">GA0070558_114112</name>
</gene>
<feature type="transmembrane region" description="Helical" evidence="2">
    <location>
        <begin position="262"/>
        <end position="281"/>
    </location>
</feature>
<dbReference type="Proteomes" id="UP000199375">
    <property type="component" value="Unassembled WGS sequence"/>
</dbReference>
<evidence type="ECO:0000256" key="2">
    <source>
        <dbReference type="SAM" id="Phobius"/>
    </source>
</evidence>
<evidence type="ECO:0000256" key="1">
    <source>
        <dbReference type="SAM" id="MobiDB-lite"/>
    </source>
</evidence>
<feature type="transmembrane region" description="Helical" evidence="2">
    <location>
        <begin position="170"/>
        <end position="188"/>
    </location>
</feature>
<feature type="transmembrane region" description="Helical" evidence="2">
    <location>
        <begin position="141"/>
        <end position="158"/>
    </location>
</feature>
<feature type="transmembrane region" description="Helical" evidence="2">
    <location>
        <begin position="65"/>
        <end position="83"/>
    </location>
</feature>
<dbReference type="RefSeq" id="WP_141722223.1">
    <property type="nucleotide sequence ID" value="NZ_FMCW01000014.1"/>
</dbReference>
<keyword evidence="2" id="KW-0812">Transmembrane</keyword>
<sequence>MTSSGVRHDTSPSAVTSPGVPPATRREDLVTVLSGAVLTAGAMSDGWAHTNIIETIEGFFTPWHGLLYAGFVATAAWTFWLAYRRRGGAPRWWRDGWPAGYRVGAIAAVTFLLAGLADLAWHETLGVEVGLDAAFSPSHLLLDASAVLLVTSPLRSWWAGGEGGARSVTGVASLVLGAMAPSILLTYASAFLTLAPTRTIGLGAQQQAVLGVDAYLLTTLLLVGPFLLVHRRHATVGTGAALVAGVALYDLVMHEFPATQTWAALGALGGAALADALLWRLDAVRGPAAPLRLPLAGALLGGLLVAGHLTGLALAAGVRWTPEVTGGVVVLATLLGALLGGLAARPAGPAGPAPVPAAATPAVPAQAVPLGRR</sequence>
<dbReference type="AlphaFoldDB" id="A0A1C4WBJ2"/>
<feature type="transmembrane region" description="Helical" evidence="2">
    <location>
        <begin position="236"/>
        <end position="256"/>
    </location>
</feature>
<keyword evidence="2" id="KW-0472">Membrane</keyword>
<feature type="compositionally biased region" description="Basic and acidic residues" evidence="1">
    <location>
        <begin position="1"/>
        <end position="10"/>
    </location>
</feature>
<protein>
    <submittedName>
        <fullName evidence="3">Uncharacterized protein</fullName>
    </submittedName>
</protein>
<evidence type="ECO:0000313" key="3">
    <source>
        <dbReference type="EMBL" id="SCE93550.1"/>
    </source>
</evidence>
<feature type="region of interest" description="Disordered" evidence="1">
    <location>
        <begin position="1"/>
        <end position="23"/>
    </location>
</feature>
<feature type="transmembrane region" description="Helical" evidence="2">
    <location>
        <begin position="208"/>
        <end position="229"/>
    </location>
</feature>
<evidence type="ECO:0000313" key="4">
    <source>
        <dbReference type="Proteomes" id="UP000199375"/>
    </source>
</evidence>
<reference evidence="3 4" key="1">
    <citation type="submission" date="2016-06" db="EMBL/GenBank/DDBJ databases">
        <authorList>
            <person name="Kjaerup R.B."/>
            <person name="Dalgaard T.S."/>
            <person name="Juul-Madsen H.R."/>
        </authorList>
    </citation>
    <scope>NUCLEOTIDE SEQUENCE [LARGE SCALE GENOMIC DNA]</scope>
    <source>
        <strain evidence="3 4">DSM 45626</strain>
    </source>
</reference>
<keyword evidence="2" id="KW-1133">Transmembrane helix</keyword>
<feature type="transmembrane region" description="Helical" evidence="2">
    <location>
        <begin position="324"/>
        <end position="344"/>
    </location>
</feature>
<accession>A0A1C4WBJ2</accession>